<dbReference type="PATRIC" id="fig|1227454.3.peg.474"/>
<feature type="domain" description="DUF7344" evidence="2">
    <location>
        <begin position="61"/>
        <end position="140"/>
    </location>
</feature>
<evidence type="ECO:0000259" key="2">
    <source>
        <dbReference type="Pfam" id="PF24035"/>
    </source>
</evidence>
<comment type="caution">
    <text evidence="3">The sequence shown here is derived from an EMBL/GenBank/DDBJ whole genome shotgun (WGS) entry which is preliminary data.</text>
</comment>
<accession>M0MKJ9</accession>
<evidence type="ECO:0000313" key="4">
    <source>
        <dbReference type="Proteomes" id="UP000011607"/>
    </source>
</evidence>
<dbReference type="eggNOG" id="arCOG03828">
    <property type="taxonomic scope" value="Archaea"/>
</dbReference>
<feature type="compositionally biased region" description="Basic and acidic residues" evidence="1">
    <location>
        <begin position="27"/>
        <end position="47"/>
    </location>
</feature>
<dbReference type="InterPro" id="IPR055768">
    <property type="entry name" value="DUF7344"/>
</dbReference>
<name>M0MKJ9_9EURY</name>
<sequence>MTTTSNSECDCAELTLTLLEWLEDREHDGENGVDCERNGDDERDGEKAAGNVPSEAIDDAFDLLSSERRRLFLQVMRTYGEAITLPDAAEEVAVRETGDAVRELSAERVANVYISLYHDHLPRLVDAGLLEYDQERDLVSPARLRERADAGAGADAGTGAGSGSGSSPGPGPGTGPGNGA</sequence>
<feature type="compositionally biased region" description="Gly residues" evidence="1">
    <location>
        <begin position="154"/>
        <end position="180"/>
    </location>
</feature>
<feature type="region of interest" description="Disordered" evidence="1">
    <location>
        <begin position="27"/>
        <end position="52"/>
    </location>
</feature>
<evidence type="ECO:0000313" key="3">
    <source>
        <dbReference type="EMBL" id="EMA45264.1"/>
    </source>
</evidence>
<protein>
    <recommendedName>
        <fullName evidence="2">DUF7344 domain-containing protein</fullName>
    </recommendedName>
</protein>
<proteinExistence type="predicted"/>
<gene>
    <name evidence="3" type="ORF">C446_02382</name>
</gene>
<feature type="region of interest" description="Disordered" evidence="1">
    <location>
        <begin position="145"/>
        <end position="180"/>
    </location>
</feature>
<dbReference type="AlphaFoldDB" id="M0MKJ9"/>
<dbReference type="EMBL" id="AOMA01000018">
    <property type="protein sequence ID" value="EMA45264.1"/>
    <property type="molecule type" value="Genomic_DNA"/>
</dbReference>
<evidence type="ECO:0000256" key="1">
    <source>
        <dbReference type="SAM" id="MobiDB-lite"/>
    </source>
</evidence>
<organism evidence="3 4">
    <name type="scientific">Halobiforma nitratireducens JCM 10879</name>
    <dbReference type="NCBI Taxonomy" id="1227454"/>
    <lineage>
        <taxon>Archaea</taxon>
        <taxon>Methanobacteriati</taxon>
        <taxon>Methanobacteriota</taxon>
        <taxon>Stenosarchaea group</taxon>
        <taxon>Halobacteria</taxon>
        <taxon>Halobacteriales</taxon>
        <taxon>Natrialbaceae</taxon>
        <taxon>Halobiforma</taxon>
    </lineage>
</organism>
<keyword evidence="4" id="KW-1185">Reference proteome</keyword>
<dbReference type="Pfam" id="PF24035">
    <property type="entry name" value="DUF7344"/>
    <property type="match status" value="1"/>
</dbReference>
<reference evidence="3 4" key="1">
    <citation type="journal article" date="2014" name="PLoS Genet.">
        <title>Phylogenetically driven sequencing of extremely halophilic archaea reveals strategies for static and dynamic osmo-response.</title>
        <authorList>
            <person name="Becker E.A."/>
            <person name="Seitzer P.M."/>
            <person name="Tritt A."/>
            <person name="Larsen D."/>
            <person name="Krusor M."/>
            <person name="Yao A.I."/>
            <person name="Wu D."/>
            <person name="Madern D."/>
            <person name="Eisen J.A."/>
            <person name="Darling A.E."/>
            <person name="Facciotti M.T."/>
        </authorList>
    </citation>
    <scope>NUCLEOTIDE SEQUENCE [LARGE SCALE GENOMIC DNA]</scope>
    <source>
        <strain evidence="3 4">JCM 10879</strain>
    </source>
</reference>
<dbReference type="Proteomes" id="UP000011607">
    <property type="component" value="Unassembled WGS sequence"/>
</dbReference>